<evidence type="ECO:0000313" key="6">
    <source>
        <dbReference type="Proteomes" id="UP000193920"/>
    </source>
</evidence>
<evidence type="ECO:0000256" key="4">
    <source>
        <dbReference type="SAM" id="SignalP"/>
    </source>
</evidence>
<dbReference type="STRING" id="1754190.A0A1Y2ER54"/>
<dbReference type="Gene3D" id="3.30.470.20">
    <property type="entry name" value="ATP-grasp fold, B domain"/>
    <property type="match status" value="1"/>
</dbReference>
<protein>
    <submittedName>
        <fullName evidence="5">TTL-domain-containing protein</fullName>
    </submittedName>
</protein>
<evidence type="ECO:0000256" key="1">
    <source>
        <dbReference type="ARBA" id="ARBA00022598"/>
    </source>
</evidence>
<dbReference type="OrthoDB" id="202825at2759"/>
<keyword evidence="1" id="KW-0436">Ligase</keyword>
<dbReference type="SUPFAM" id="SSF56059">
    <property type="entry name" value="Glutathione synthetase ATP-binding domain-like"/>
    <property type="match status" value="1"/>
</dbReference>
<organism evidence="5 6">
    <name type="scientific">Neocallimastix californiae</name>
    <dbReference type="NCBI Taxonomy" id="1754190"/>
    <lineage>
        <taxon>Eukaryota</taxon>
        <taxon>Fungi</taxon>
        <taxon>Fungi incertae sedis</taxon>
        <taxon>Chytridiomycota</taxon>
        <taxon>Chytridiomycota incertae sedis</taxon>
        <taxon>Neocallimastigomycetes</taxon>
        <taxon>Neocallimastigales</taxon>
        <taxon>Neocallimastigaceae</taxon>
        <taxon>Neocallimastix</taxon>
    </lineage>
</organism>
<dbReference type="PROSITE" id="PS51221">
    <property type="entry name" value="TTL"/>
    <property type="match status" value="1"/>
</dbReference>
<dbReference type="PANTHER" id="PTHR12241">
    <property type="entry name" value="TUBULIN POLYGLUTAMYLASE"/>
    <property type="match status" value="1"/>
</dbReference>
<dbReference type="EMBL" id="MCOG01000034">
    <property type="protein sequence ID" value="ORY73315.1"/>
    <property type="molecule type" value="Genomic_DNA"/>
</dbReference>
<dbReference type="AlphaFoldDB" id="A0A1Y2ER54"/>
<keyword evidence="4" id="KW-0732">Signal</keyword>
<dbReference type="InterPro" id="IPR004344">
    <property type="entry name" value="TTL/TTLL_fam"/>
</dbReference>
<dbReference type="GO" id="GO:0000226">
    <property type="term" value="P:microtubule cytoskeleton organization"/>
    <property type="evidence" value="ECO:0007669"/>
    <property type="project" value="TreeGrafter"/>
</dbReference>
<evidence type="ECO:0000256" key="3">
    <source>
        <dbReference type="ARBA" id="ARBA00022840"/>
    </source>
</evidence>
<dbReference type="GO" id="GO:0005524">
    <property type="term" value="F:ATP binding"/>
    <property type="evidence" value="ECO:0007669"/>
    <property type="project" value="UniProtKB-KW"/>
</dbReference>
<reference evidence="5 6" key="1">
    <citation type="submission" date="2016-08" db="EMBL/GenBank/DDBJ databases">
        <title>A Parts List for Fungal Cellulosomes Revealed by Comparative Genomics.</title>
        <authorList>
            <consortium name="DOE Joint Genome Institute"/>
            <person name="Haitjema C.H."/>
            <person name="Gilmore S.P."/>
            <person name="Henske J.K."/>
            <person name="Solomon K.V."/>
            <person name="De Groot R."/>
            <person name="Kuo A."/>
            <person name="Mondo S.J."/>
            <person name="Salamov A.A."/>
            <person name="Labutti K."/>
            <person name="Zhao Z."/>
            <person name="Chiniquy J."/>
            <person name="Barry K."/>
            <person name="Brewer H.M."/>
            <person name="Purvine S.O."/>
            <person name="Wright A.T."/>
            <person name="Boxma B."/>
            <person name="Van Alen T."/>
            <person name="Hackstein J.H."/>
            <person name="Baker S.E."/>
            <person name="Grigoriev I.V."/>
            <person name="O'Malley M.A."/>
        </authorList>
    </citation>
    <scope>NUCLEOTIDE SEQUENCE [LARGE SCALE GENOMIC DNA]</scope>
    <source>
        <strain evidence="5 6">G1</strain>
    </source>
</reference>
<dbReference type="Pfam" id="PF03133">
    <property type="entry name" value="TTL"/>
    <property type="match status" value="1"/>
</dbReference>
<gene>
    <name evidence="5" type="ORF">LY90DRAFT_666701</name>
</gene>
<keyword evidence="6" id="KW-1185">Reference proteome</keyword>
<dbReference type="GO" id="GO:0036064">
    <property type="term" value="C:ciliary basal body"/>
    <property type="evidence" value="ECO:0007669"/>
    <property type="project" value="TreeGrafter"/>
</dbReference>
<proteinExistence type="predicted"/>
<sequence>MNILILNIILLIFIFSKSECKDNKNEDNLLFDNFPEFRNIPSQELNVVNPSKYCKCHQKTVFFKYQSLIGEDNMNEDVTNIKIKDKEYFVTYCIRTVSKYLIDILKSNNLIRIGRDNRTDVNLYWRNLAKTSIAQKFENKYQRYNHMLDHSELSNKERLYQNYRIFRDKYPNDFNYIPETYTKDDVDLVLSNFKNYTVSENNLWLIKPKNLLQGKGIRFLKSINDYKKGNLVTKYISNPLLINNKKFDLRVYLLETGHDPLKIYIYKEFFARMATEDYDVDIKNLDNTFKHLTNIHVQQKNEKRKNDFVLSYQETKDYIEKEYNIDFSKIWDDIKDIAVKSFITLNHIETNKEQNYTLHSNNLFHLSGFDIMIDRNKKSWLIEVNDHPAISDKEVEVLNYKLLNDILNVAGIVPYSHKTGLAYEEECKYKDTLDEVIQQSICEFTRPLGGFERIFPKKENIDYYKKFFKKVTPNNQVLWDEIKKFDLNIEENNKFIKREL</sequence>
<dbReference type="GO" id="GO:0015631">
    <property type="term" value="F:tubulin binding"/>
    <property type="evidence" value="ECO:0007669"/>
    <property type="project" value="TreeGrafter"/>
</dbReference>
<evidence type="ECO:0000256" key="2">
    <source>
        <dbReference type="ARBA" id="ARBA00022741"/>
    </source>
</evidence>
<evidence type="ECO:0000313" key="5">
    <source>
        <dbReference type="EMBL" id="ORY73315.1"/>
    </source>
</evidence>
<name>A0A1Y2ER54_9FUNG</name>
<keyword evidence="2" id="KW-0547">Nucleotide-binding</keyword>
<comment type="caution">
    <text evidence="5">The sequence shown here is derived from an EMBL/GenBank/DDBJ whole genome shotgun (WGS) entry which is preliminary data.</text>
</comment>
<dbReference type="Proteomes" id="UP000193920">
    <property type="component" value="Unassembled WGS sequence"/>
</dbReference>
<feature type="signal peptide" evidence="4">
    <location>
        <begin position="1"/>
        <end position="20"/>
    </location>
</feature>
<accession>A0A1Y2ER54</accession>
<dbReference type="GO" id="GO:0070740">
    <property type="term" value="F:tubulin-glutamic acid ligase activity"/>
    <property type="evidence" value="ECO:0007669"/>
    <property type="project" value="TreeGrafter"/>
</dbReference>
<keyword evidence="3" id="KW-0067">ATP-binding</keyword>
<feature type="chain" id="PRO_5012169285" evidence="4">
    <location>
        <begin position="21"/>
        <end position="500"/>
    </location>
</feature>